<evidence type="ECO:0000256" key="1">
    <source>
        <dbReference type="SAM" id="Phobius"/>
    </source>
</evidence>
<feature type="transmembrane region" description="Helical" evidence="1">
    <location>
        <begin position="132"/>
        <end position="151"/>
    </location>
</feature>
<organism evidence="2">
    <name type="scientific">Candidatus Heimdallarchaeum endolithica</name>
    <dbReference type="NCBI Taxonomy" id="2876572"/>
    <lineage>
        <taxon>Archaea</taxon>
        <taxon>Promethearchaeati</taxon>
        <taxon>Candidatus Heimdallarchaeota</taxon>
        <taxon>Candidatus Heimdallarchaeia (ex Rinke et al. 2021) (nom. nud.)</taxon>
        <taxon>Candidatus Heimdallarchaeales</taxon>
        <taxon>Candidatus Heimdallarchaeaceae</taxon>
        <taxon>Candidatus Heimdallarchaeum</taxon>
    </lineage>
</organism>
<feature type="transmembrane region" description="Helical" evidence="1">
    <location>
        <begin position="217"/>
        <end position="234"/>
    </location>
</feature>
<accession>A0A9Y1BTD1</accession>
<protein>
    <recommendedName>
        <fullName evidence="3">Phosphatidate cytidylyltransferase</fullName>
    </recommendedName>
</protein>
<feature type="transmembrane region" description="Helical" evidence="1">
    <location>
        <begin position="194"/>
        <end position="210"/>
    </location>
</feature>
<dbReference type="PANTHER" id="PTHR31303">
    <property type="entry name" value="CTP-DEPENDENT DIACYLGLYCEROL KINASE 1"/>
    <property type="match status" value="1"/>
</dbReference>
<feature type="transmembrane region" description="Helical" evidence="1">
    <location>
        <begin position="172"/>
        <end position="188"/>
    </location>
</feature>
<feature type="transmembrane region" description="Helical" evidence="1">
    <location>
        <begin position="109"/>
        <end position="126"/>
    </location>
</feature>
<dbReference type="AlphaFoldDB" id="A0A9Y1BTD1"/>
<name>A0A9Y1BTD1_9ARCH</name>
<feature type="transmembrane region" description="Helical" evidence="1">
    <location>
        <begin position="12"/>
        <end position="35"/>
    </location>
</feature>
<dbReference type="GO" id="GO:0004143">
    <property type="term" value="F:ATP-dependent diacylglycerol kinase activity"/>
    <property type="evidence" value="ECO:0007669"/>
    <property type="project" value="InterPro"/>
</dbReference>
<keyword evidence="1" id="KW-0472">Membrane</keyword>
<dbReference type="InterPro" id="IPR037997">
    <property type="entry name" value="Dgk1-like"/>
</dbReference>
<dbReference type="PANTHER" id="PTHR31303:SF1">
    <property type="entry name" value="CTP-DEPENDENT DIACYLGLYCEROL KINASE 1"/>
    <property type="match status" value="1"/>
</dbReference>
<proteinExistence type="predicted"/>
<dbReference type="Proteomes" id="UP001200513">
    <property type="component" value="Chromosome"/>
</dbReference>
<reference evidence="2" key="1">
    <citation type="journal article" date="2022" name="Nat. Microbiol.">
        <title>Unique mobile elements and scalable gene flow at the prokaryote-eukaryote boundary revealed by circularized Asgard archaea genomes.</title>
        <authorList>
            <person name="Wu F."/>
            <person name="Speth D.R."/>
            <person name="Philosof A."/>
            <person name="Cremiere A."/>
            <person name="Narayanan A."/>
            <person name="Barco R.A."/>
            <person name="Connon S.A."/>
            <person name="Amend J.P."/>
            <person name="Antoshechkin I.A."/>
            <person name="Orphan V.J."/>
        </authorList>
    </citation>
    <scope>NUCLEOTIDE SEQUENCE</scope>
    <source>
        <strain evidence="2">PR6</strain>
    </source>
</reference>
<evidence type="ECO:0000313" key="2">
    <source>
        <dbReference type="EMBL" id="UJG44767.1"/>
    </source>
</evidence>
<feature type="transmembrane region" description="Helical" evidence="1">
    <location>
        <begin position="69"/>
        <end position="89"/>
    </location>
</feature>
<sequence>MNLIMIFDYKEMNWVSVLLSILGLAILFLSSFLLSKTKLSSWRKRKLDHISFLLYIGALRALNSNFYDILAIFLISVLIVGILSIIPSVKLFDFFVSKDHRIDEPKKELSVNIILTALMLIYVFFITLDVPFAFVGGIMVLSLGDGMGELVGRSFGKSKIIRNYSKTLEGSLAVFLGSLTALTITYYIYQISIIENFIVIFLLAIFATVLEFICKNLFDNLCIPLLISISIFALNM</sequence>
<keyword evidence="1" id="KW-0812">Transmembrane</keyword>
<keyword evidence="1" id="KW-1133">Transmembrane helix</keyword>
<dbReference type="EMBL" id="CP084167">
    <property type="protein sequence ID" value="UJG44767.1"/>
    <property type="molecule type" value="Genomic_DNA"/>
</dbReference>
<gene>
    <name evidence="2" type="ORF">K9W46_06185</name>
</gene>
<evidence type="ECO:0008006" key="3">
    <source>
        <dbReference type="Google" id="ProtNLM"/>
    </source>
</evidence>